<dbReference type="GeneID" id="19154205"/>
<evidence type="ECO:0000256" key="1">
    <source>
        <dbReference type="ARBA" id="ARBA00004123"/>
    </source>
</evidence>
<dbReference type="HOGENOM" id="CLU_008109_0_0_1"/>
<name>W6YP79_COCC2</name>
<evidence type="ECO:0000313" key="5">
    <source>
        <dbReference type="EMBL" id="EUC33216.1"/>
    </source>
</evidence>
<dbReference type="Pfam" id="PF11951">
    <property type="entry name" value="Fungal_trans_2"/>
    <property type="match status" value="1"/>
</dbReference>
<dbReference type="InterPro" id="IPR036864">
    <property type="entry name" value="Zn2-C6_fun-type_DNA-bd_sf"/>
</dbReference>
<dbReference type="GO" id="GO:0000976">
    <property type="term" value="F:transcription cis-regulatory region binding"/>
    <property type="evidence" value="ECO:0007669"/>
    <property type="project" value="TreeGrafter"/>
</dbReference>
<dbReference type="EMBL" id="KI964615">
    <property type="protein sequence ID" value="EUC33216.1"/>
    <property type="molecule type" value="Genomic_DNA"/>
</dbReference>
<dbReference type="SUPFAM" id="SSF57701">
    <property type="entry name" value="Zn2/Cys6 DNA-binding domain"/>
    <property type="match status" value="1"/>
</dbReference>
<protein>
    <recommendedName>
        <fullName evidence="4">Zn(2)-C6 fungal-type domain-containing protein</fullName>
    </recommendedName>
</protein>
<dbReference type="GO" id="GO:0005634">
    <property type="term" value="C:nucleus"/>
    <property type="evidence" value="ECO:0007669"/>
    <property type="project" value="UniProtKB-SubCell"/>
</dbReference>
<evidence type="ECO:0000256" key="2">
    <source>
        <dbReference type="ARBA" id="ARBA00023242"/>
    </source>
</evidence>
<feature type="compositionally biased region" description="Polar residues" evidence="3">
    <location>
        <begin position="198"/>
        <end position="214"/>
    </location>
</feature>
<dbReference type="InterPro" id="IPR021858">
    <property type="entry name" value="Fun_TF"/>
</dbReference>
<dbReference type="eggNOG" id="ENOG502QW7R">
    <property type="taxonomic scope" value="Eukaryota"/>
</dbReference>
<dbReference type="PROSITE" id="PS50048">
    <property type="entry name" value="ZN2_CY6_FUNGAL_2"/>
    <property type="match status" value="1"/>
</dbReference>
<evidence type="ECO:0000259" key="4">
    <source>
        <dbReference type="PROSITE" id="PS50048"/>
    </source>
</evidence>
<dbReference type="AlphaFoldDB" id="W6YP79"/>
<dbReference type="SMART" id="SM00066">
    <property type="entry name" value="GAL4"/>
    <property type="match status" value="1"/>
</dbReference>
<keyword evidence="2" id="KW-0539">Nucleus</keyword>
<feature type="region of interest" description="Disordered" evidence="3">
    <location>
        <begin position="193"/>
        <end position="251"/>
    </location>
</feature>
<dbReference type="PROSITE" id="PS00463">
    <property type="entry name" value="ZN2_CY6_FUNGAL_1"/>
    <property type="match status" value="1"/>
</dbReference>
<dbReference type="OrthoDB" id="5229455at2759"/>
<sequence length="754" mass="84019">MPRPKKPGVEPKRRSRNGCWPCKARKVKCGEEKPSCINCERQGEACDYSIRLIWGGRARRDKIDSCLDASSATEDSPYEACFQVEDTSRMFMSTSESPMQLQHDIDPITMQAMLPSVTSAGSIEGSSFFQSDMPSPAPYTQSHFQNTFDGQSSTTSGFGTFNTNASALTPTNTTTPPQQIPTDVMFRHQRYRALSGSPGPTYSDSYSPNTASPTPHSPYRNFPQTPASVGSEGVISHAASASQDPALSPPNPCRVSVQSLIHDFQNTNQGERGTQYPIADSASTTYGYDLGLPDLDTPRNNDSAAIAMYSPQNNTVSFDGETLYGSGESESKVMAFEKGGYYAKPVPIRISKSLEPLPALLMENQMNLIYFHHFLNHTARVLIPHHCERNPFQQILPQMAVKDENLLSLLLSYSASHRARMLNHPEPSNRIAVWVQDVFPKLRQTLQENPNEVSDNTLASVIMMASLEIISPGTFEVPISWKDHLTMARRMINQRGGPRGMRRRDLAAYFLSRWFVYLDVVGSLSGHKNDMPLGSFYWSSENESADDDLEIDCVMGFTTRCVCSLARISELSKRCEPHRIDEHGNIREDWVPSQDIVEEAISIRRTLEDGLSDRNIRTACLHGSDAVSEPEQGWDTTGFHATNKLFHWAGLIQLHRRVLGKSASDPEVQRAVRAIVELLFKIRKGSSAEACLLFPIFTAGCDAQDEEQREKILDRLRGVEGFGLNQVPKMSILMKRVWDTGKPWESLVSGEFVG</sequence>
<evidence type="ECO:0000313" key="6">
    <source>
        <dbReference type="Proteomes" id="UP000053841"/>
    </source>
</evidence>
<dbReference type="PANTHER" id="PTHR37534">
    <property type="entry name" value="TRANSCRIPTIONAL ACTIVATOR PROTEIN UGA3"/>
    <property type="match status" value="1"/>
</dbReference>
<dbReference type="Gene3D" id="4.10.240.10">
    <property type="entry name" value="Zn(2)-C6 fungal-type DNA-binding domain"/>
    <property type="match status" value="1"/>
</dbReference>
<feature type="region of interest" description="Disordered" evidence="3">
    <location>
        <begin position="149"/>
        <end position="180"/>
    </location>
</feature>
<dbReference type="KEGG" id="bze:COCCADRAFT_96684"/>
<dbReference type="RefSeq" id="XP_007712513.1">
    <property type="nucleotide sequence ID" value="XM_007714323.1"/>
</dbReference>
<gene>
    <name evidence="5" type="ORF">COCCADRAFT_96684</name>
</gene>
<dbReference type="Proteomes" id="UP000053841">
    <property type="component" value="Unassembled WGS sequence"/>
</dbReference>
<dbReference type="GO" id="GO:0045944">
    <property type="term" value="P:positive regulation of transcription by RNA polymerase II"/>
    <property type="evidence" value="ECO:0007669"/>
    <property type="project" value="TreeGrafter"/>
</dbReference>
<dbReference type="Pfam" id="PF00172">
    <property type="entry name" value="Zn_clus"/>
    <property type="match status" value="1"/>
</dbReference>
<organism evidence="5 6">
    <name type="scientific">Cochliobolus carbonum (strain 26-R-13)</name>
    <name type="common">Maize leaf spot fungus</name>
    <name type="synonym">Bipolaris zeicola</name>
    <dbReference type="NCBI Taxonomy" id="930089"/>
    <lineage>
        <taxon>Eukaryota</taxon>
        <taxon>Fungi</taxon>
        <taxon>Dikarya</taxon>
        <taxon>Ascomycota</taxon>
        <taxon>Pezizomycotina</taxon>
        <taxon>Dothideomycetes</taxon>
        <taxon>Pleosporomycetidae</taxon>
        <taxon>Pleosporales</taxon>
        <taxon>Pleosporineae</taxon>
        <taxon>Pleosporaceae</taxon>
        <taxon>Bipolaris</taxon>
    </lineage>
</organism>
<proteinExistence type="predicted"/>
<keyword evidence="6" id="KW-1185">Reference proteome</keyword>
<dbReference type="InterPro" id="IPR001138">
    <property type="entry name" value="Zn2Cys6_DnaBD"/>
</dbReference>
<reference evidence="5 6" key="1">
    <citation type="journal article" date="2013" name="PLoS Genet.">
        <title>Comparative genome structure, secondary metabolite, and effector coding capacity across Cochliobolus pathogens.</title>
        <authorList>
            <person name="Condon B.J."/>
            <person name="Leng Y."/>
            <person name="Wu D."/>
            <person name="Bushley K.E."/>
            <person name="Ohm R.A."/>
            <person name="Otillar R."/>
            <person name="Martin J."/>
            <person name="Schackwitz W."/>
            <person name="Grimwood J."/>
            <person name="MohdZainudin N."/>
            <person name="Xue C."/>
            <person name="Wang R."/>
            <person name="Manning V.A."/>
            <person name="Dhillon B."/>
            <person name="Tu Z.J."/>
            <person name="Steffenson B.J."/>
            <person name="Salamov A."/>
            <person name="Sun H."/>
            <person name="Lowry S."/>
            <person name="LaButti K."/>
            <person name="Han J."/>
            <person name="Copeland A."/>
            <person name="Lindquist E."/>
            <person name="Barry K."/>
            <person name="Schmutz J."/>
            <person name="Baker S.E."/>
            <person name="Ciuffetti L.M."/>
            <person name="Grigoriev I.V."/>
            <person name="Zhong S."/>
            <person name="Turgeon B.G."/>
        </authorList>
    </citation>
    <scope>NUCLEOTIDE SEQUENCE [LARGE SCALE GENOMIC DNA]</scope>
    <source>
        <strain evidence="5 6">26-R-13</strain>
    </source>
</reference>
<comment type="subcellular location">
    <subcellularLocation>
        <location evidence="1">Nucleus</location>
    </subcellularLocation>
</comment>
<dbReference type="STRING" id="930089.W6YP79"/>
<dbReference type="GO" id="GO:0000981">
    <property type="term" value="F:DNA-binding transcription factor activity, RNA polymerase II-specific"/>
    <property type="evidence" value="ECO:0007669"/>
    <property type="project" value="InterPro"/>
</dbReference>
<dbReference type="PANTHER" id="PTHR37534:SF43">
    <property type="entry name" value="FINGER DOMAIN PROTEIN, PUTATIVE (AFU_ORTHOLOGUE AFUA_1G01850)-RELATED"/>
    <property type="match status" value="1"/>
</dbReference>
<accession>W6YP79</accession>
<evidence type="ECO:0000256" key="3">
    <source>
        <dbReference type="SAM" id="MobiDB-lite"/>
    </source>
</evidence>
<feature type="domain" description="Zn(2)-C6 fungal-type" evidence="4">
    <location>
        <begin position="18"/>
        <end position="48"/>
    </location>
</feature>
<dbReference type="CDD" id="cd00067">
    <property type="entry name" value="GAL4"/>
    <property type="match status" value="1"/>
</dbReference>
<dbReference type="GO" id="GO:0008270">
    <property type="term" value="F:zinc ion binding"/>
    <property type="evidence" value="ECO:0007669"/>
    <property type="project" value="InterPro"/>
</dbReference>